<protein>
    <submittedName>
        <fullName evidence="1">Uncharacterized protein</fullName>
    </submittedName>
</protein>
<accession>A0A0F8YI93</accession>
<dbReference type="EMBL" id="LAZR01056784">
    <property type="protein sequence ID" value="KKK73445.1"/>
    <property type="molecule type" value="Genomic_DNA"/>
</dbReference>
<organism evidence="1">
    <name type="scientific">marine sediment metagenome</name>
    <dbReference type="NCBI Taxonomy" id="412755"/>
    <lineage>
        <taxon>unclassified sequences</taxon>
        <taxon>metagenomes</taxon>
        <taxon>ecological metagenomes</taxon>
    </lineage>
</organism>
<gene>
    <name evidence="1" type="ORF">LCGC14_2893780</name>
</gene>
<dbReference type="AlphaFoldDB" id="A0A0F8YI93"/>
<reference evidence="1" key="1">
    <citation type="journal article" date="2015" name="Nature">
        <title>Complex archaea that bridge the gap between prokaryotes and eukaryotes.</title>
        <authorList>
            <person name="Spang A."/>
            <person name="Saw J.H."/>
            <person name="Jorgensen S.L."/>
            <person name="Zaremba-Niedzwiedzka K."/>
            <person name="Martijn J."/>
            <person name="Lind A.E."/>
            <person name="van Eijk R."/>
            <person name="Schleper C."/>
            <person name="Guy L."/>
            <person name="Ettema T.J."/>
        </authorList>
    </citation>
    <scope>NUCLEOTIDE SEQUENCE</scope>
</reference>
<sequence length="74" mass="8441">MEKDYRVMWEIDLCADSPEAAAQLAWDIQHEDSPADHFEVIDLETGESVSINLSEVEEAEAQAVKLEYMKGERK</sequence>
<comment type="caution">
    <text evidence="1">The sequence shown here is derived from an EMBL/GenBank/DDBJ whole genome shotgun (WGS) entry which is preliminary data.</text>
</comment>
<proteinExistence type="predicted"/>
<evidence type="ECO:0000313" key="1">
    <source>
        <dbReference type="EMBL" id="KKK73445.1"/>
    </source>
</evidence>
<name>A0A0F8YI93_9ZZZZ</name>